<feature type="domain" description="Zeta toxin" evidence="4">
    <location>
        <begin position="3"/>
        <end position="159"/>
    </location>
</feature>
<name>A0ABW4R2J5_9BACT</name>
<keyword evidence="2" id="KW-0067">ATP-binding</keyword>
<gene>
    <name evidence="5" type="ORF">ACFSDX_23905</name>
</gene>
<dbReference type="PANTHER" id="PTHR39206:SF1">
    <property type="entry name" value="SLL8004 PROTEIN"/>
    <property type="match status" value="1"/>
</dbReference>
<feature type="compositionally biased region" description="Polar residues" evidence="3">
    <location>
        <begin position="410"/>
        <end position="426"/>
    </location>
</feature>
<evidence type="ECO:0000313" key="6">
    <source>
        <dbReference type="Proteomes" id="UP001597197"/>
    </source>
</evidence>
<proteinExistence type="predicted"/>
<protein>
    <submittedName>
        <fullName evidence="5">Zeta toxin family protein</fullName>
    </submittedName>
</protein>
<evidence type="ECO:0000256" key="1">
    <source>
        <dbReference type="ARBA" id="ARBA00022741"/>
    </source>
</evidence>
<feature type="region of interest" description="Disordered" evidence="3">
    <location>
        <begin position="296"/>
        <end position="332"/>
    </location>
</feature>
<sequence>MNPEEKQPTLYVFAGPNGAGKSTYFNKLEERFPGIQQINADVTAAKNPHLGAMGVGAIMARQSQELSSRRESFSWETNLAKQSNYKMFQGYQEQGYKLDVTYVNVQSVELAKNRVAQRVAAGGHPIPEKQIEERYVAALELIKQNYKVPDRLELVDNSGKEHRTVLVLEKGKIIQQAEPLPKWAADITTHINRVNRIENMERHEAATQAPVSPKEQFKEAATHVAGELKATGLPADALAAARLQEVSRFLERVPYIGGMNKENVDKALTAADKIPTIANSPQLEQLRNATTALAQPGLEQQSGVAQKEKVESRDQSQPERGAVPAPAGPTHDQARETYLKNVGPLMQGLKENGEGLNAARLQEVAKFIERTPYVAGINKENVDKALSAADRIPGLSSSKELGELKGAVTVMSQSLTQERSSPSTGRDSGGIER</sequence>
<accession>A0ABW4R2J5</accession>
<reference evidence="6" key="1">
    <citation type="journal article" date="2019" name="Int. J. Syst. Evol. Microbiol.">
        <title>The Global Catalogue of Microorganisms (GCM) 10K type strain sequencing project: providing services to taxonomists for standard genome sequencing and annotation.</title>
        <authorList>
            <consortium name="The Broad Institute Genomics Platform"/>
            <consortium name="The Broad Institute Genome Sequencing Center for Infectious Disease"/>
            <person name="Wu L."/>
            <person name="Ma J."/>
        </authorList>
    </citation>
    <scope>NUCLEOTIDE SEQUENCE [LARGE SCALE GENOMIC DNA]</scope>
    <source>
        <strain evidence="6">CGMCC 1.15795</strain>
    </source>
</reference>
<dbReference type="Pfam" id="PF06414">
    <property type="entry name" value="Zeta_toxin"/>
    <property type="match status" value="1"/>
</dbReference>
<evidence type="ECO:0000256" key="2">
    <source>
        <dbReference type="ARBA" id="ARBA00022840"/>
    </source>
</evidence>
<feature type="region of interest" description="Disordered" evidence="3">
    <location>
        <begin position="410"/>
        <end position="433"/>
    </location>
</feature>
<keyword evidence="6" id="KW-1185">Reference proteome</keyword>
<dbReference type="Gene3D" id="3.40.50.300">
    <property type="entry name" value="P-loop containing nucleotide triphosphate hydrolases"/>
    <property type="match status" value="1"/>
</dbReference>
<dbReference type="InterPro" id="IPR010488">
    <property type="entry name" value="Zeta_toxin_domain"/>
</dbReference>
<dbReference type="Proteomes" id="UP001597197">
    <property type="component" value="Unassembled WGS sequence"/>
</dbReference>
<evidence type="ECO:0000313" key="5">
    <source>
        <dbReference type="EMBL" id="MFD1875500.1"/>
    </source>
</evidence>
<dbReference type="InterPro" id="IPR027417">
    <property type="entry name" value="P-loop_NTPase"/>
</dbReference>
<keyword evidence="1" id="KW-0547">Nucleotide-binding</keyword>
<dbReference type="SUPFAM" id="SSF52540">
    <property type="entry name" value="P-loop containing nucleoside triphosphate hydrolases"/>
    <property type="match status" value="1"/>
</dbReference>
<comment type="caution">
    <text evidence="5">The sequence shown here is derived from an EMBL/GenBank/DDBJ whole genome shotgun (WGS) entry which is preliminary data.</text>
</comment>
<dbReference type="PANTHER" id="PTHR39206">
    <property type="entry name" value="SLL8004 PROTEIN"/>
    <property type="match status" value="1"/>
</dbReference>
<evidence type="ECO:0000259" key="4">
    <source>
        <dbReference type="Pfam" id="PF06414"/>
    </source>
</evidence>
<evidence type="ECO:0000256" key="3">
    <source>
        <dbReference type="SAM" id="MobiDB-lite"/>
    </source>
</evidence>
<feature type="compositionally biased region" description="Basic and acidic residues" evidence="3">
    <location>
        <begin position="306"/>
        <end position="317"/>
    </location>
</feature>
<dbReference type="RefSeq" id="WP_382318281.1">
    <property type="nucleotide sequence ID" value="NZ_JBHUFD010000019.1"/>
</dbReference>
<dbReference type="EMBL" id="JBHUFD010000019">
    <property type="protein sequence ID" value="MFD1875500.1"/>
    <property type="molecule type" value="Genomic_DNA"/>
</dbReference>
<organism evidence="5 6">
    <name type="scientific">Hymenobacter bucti</name>
    <dbReference type="NCBI Taxonomy" id="1844114"/>
    <lineage>
        <taxon>Bacteria</taxon>
        <taxon>Pseudomonadati</taxon>
        <taxon>Bacteroidota</taxon>
        <taxon>Cytophagia</taxon>
        <taxon>Cytophagales</taxon>
        <taxon>Hymenobacteraceae</taxon>
        <taxon>Hymenobacter</taxon>
    </lineage>
</organism>